<dbReference type="PIRSF" id="PIRSF015840">
    <property type="entry name" value="DUF284_TM_euk"/>
    <property type="match status" value="1"/>
</dbReference>
<evidence type="ECO:0000256" key="2">
    <source>
        <dbReference type="ARBA" id="ARBA00009457"/>
    </source>
</evidence>
<feature type="transmembrane region" description="Helical" evidence="8">
    <location>
        <begin position="391"/>
        <end position="412"/>
    </location>
</feature>
<protein>
    <submittedName>
        <fullName evidence="9">Lem3/Cdc50</fullName>
    </submittedName>
</protein>
<dbReference type="GO" id="GO:0005783">
    <property type="term" value="C:endoplasmic reticulum"/>
    <property type="evidence" value="ECO:0007669"/>
    <property type="project" value="TreeGrafter"/>
</dbReference>
<comment type="similarity">
    <text evidence="2 6">Belongs to the CDC50/LEM3 family.</text>
</comment>
<feature type="transmembrane region" description="Helical" evidence="8">
    <location>
        <begin position="87"/>
        <end position="109"/>
    </location>
</feature>
<evidence type="ECO:0000313" key="10">
    <source>
        <dbReference type="Proteomes" id="UP000308005"/>
    </source>
</evidence>
<organism evidence="9 10">
    <name type="scientific">Aureobasidium pullulans</name>
    <name type="common">Black yeast</name>
    <name type="synonym">Pullularia pullulans</name>
    <dbReference type="NCBI Taxonomy" id="5580"/>
    <lineage>
        <taxon>Eukaryota</taxon>
        <taxon>Fungi</taxon>
        <taxon>Dikarya</taxon>
        <taxon>Ascomycota</taxon>
        <taxon>Pezizomycotina</taxon>
        <taxon>Dothideomycetes</taxon>
        <taxon>Dothideomycetidae</taxon>
        <taxon>Dothideales</taxon>
        <taxon>Saccotheciaceae</taxon>
        <taxon>Aureobasidium</taxon>
    </lineage>
</organism>
<dbReference type="GO" id="GO:0005886">
    <property type="term" value="C:plasma membrane"/>
    <property type="evidence" value="ECO:0007669"/>
    <property type="project" value="TreeGrafter"/>
</dbReference>
<dbReference type="Pfam" id="PF03381">
    <property type="entry name" value="CDC50"/>
    <property type="match status" value="1"/>
</dbReference>
<feature type="compositionally biased region" description="Basic and acidic residues" evidence="7">
    <location>
        <begin position="1"/>
        <end position="12"/>
    </location>
</feature>
<evidence type="ECO:0000256" key="4">
    <source>
        <dbReference type="ARBA" id="ARBA00022989"/>
    </source>
</evidence>
<evidence type="ECO:0000313" key="9">
    <source>
        <dbReference type="EMBL" id="THZ28331.1"/>
    </source>
</evidence>
<dbReference type="GO" id="GO:0045332">
    <property type="term" value="P:phospholipid translocation"/>
    <property type="evidence" value="ECO:0007669"/>
    <property type="project" value="UniProtKB-UniRule"/>
</dbReference>
<keyword evidence="5 6" id="KW-0472">Membrane</keyword>
<dbReference type="AlphaFoldDB" id="A0A4V4KM49"/>
<evidence type="ECO:0000256" key="8">
    <source>
        <dbReference type="SAM" id="Phobius"/>
    </source>
</evidence>
<reference evidence="9 10" key="1">
    <citation type="submission" date="2018-10" db="EMBL/GenBank/DDBJ databases">
        <title>Fifty Aureobasidium pullulans genomes reveal a recombining polyextremotolerant generalist.</title>
        <authorList>
            <person name="Gostincar C."/>
            <person name="Turk M."/>
            <person name="Zajc J."/>
            <person name="Gunde-Cimerman N."/>
        </authorList>
    </citation>
    <scope>NUCLEOTIDE SEQUENCE [LARGE SCALE GENOMIC DNA]</scope>
    <source>
        <strain evidence="9 10">EXF-3863</strain>
    </source>
</reference>
<dbReference type="PANTHER" id="PTHR10926">
    <property type="entry name" value="CELL CYCLE CONTROL PROTEIN 50"/>
    <property type="match status" value="1"/>
</dbReference>
<dbReference type="Proteomes" id="UP000308005">
    <property type="component" value="Unassembled WGS sequence"/>
</dbReference>
<keyword evidence="3 8" id="KW-0812">Transmembrane</keyword>
<dbReference type="InterPro" id="IPR005045">
    <property type="entry name" value="CDC50/LEM3_fam"/>
</dbReference>
<sequence>MGDSSAKNKQEAEPDEDGVFGSVEETVHGARCTDPFESQTQMDNDSIHSQEPQAGQDGKKEKSRRPPNTAFRQQRLKAWQPILTPKTVLPLFFAVGVIFAPLGGLLLWASSQVQELSIEYQHCTRDATANFTNVPSDLVSSHFKNSTTPSQVPQWRTYNDTVSYHNGTVNVETAICQLRFWIPDDLAPPVLFYYQLTNFYQNHRRYVKSLDADQLKGNFRDNDTIDGSDCDPLRIDGNTGKAYYPCGLIANSMFNDSFVTPRLLNQRGDADPVDYNMTNKGIAWSSDGDLYKNTAYTADQVSPPPNWRLMYPEYNESIPIPNIHDWEEFHVWMRTAGLPSFSKLALRNDTATMRSGQYEMEIRDYFPVTIYGGTKSILLSTRTIMGGRNPFLGIAYIVVAGVCIVLGALFTATHLIRPRKLGDHTYLSWNNDQPSTGTTTGRA</sequence>
<feature type="compositionally biased region" description="Polar residues" evidence="7">
    <location>
        <begin position="36"/>
        <end position="53"/>
    </location>
</feature>
<comment type="caution">
    <text evidence="9">The sequence shown here is derived from an EMBL/GenBank/DDBJ whole genome shotgun (WGS) entry which is preliminary data.</text>
</comment>
<dbReference type="EMBL" id="QZBM01000046">
    <property type="protein sequence ID" value="THZ28331.1"/>
    <property type="molecule type" value="Genomic_DNA"/>
</dbReference>
<keyword evidence="4 8" id="KW-1133">Transmembrane helix</keyword>
<evidence type="ECO:0000256" key="7">
    <source>
        <dbReference type="SAM" id="MobiDB-lite"/>
    </source>
</evidence>
<comment type="subcellular location">
    <subcellularLocation>
        <location evidence="1">Membrane</location>
        <topology evidence="1">Multi-pass membrane protein</topology>
    </subcellularLocation>
</comment>
<evidence type="ECO:0000256" key="5">
    <source>
        <dbReference type="ARBA" id="ARBA00023136"/>
    </source>
</evidence>
<proteinExistence type="inferred from homology"/>
<gene>
    <name evidence="9" type="ORF">D6C91_01939</name>
</gene>
<evidence type="ECO:0000256" key="1">
    <source>
        <dbReference type="ARBA" id="ARBA00004141"/>
    </source>
</evidence>
<feature type="region of interest" description="Disordered" evidence="7">
    <location>
        <begin position="1"/>
        <end position="70"/>
    </location>
</feature>
<evidence type="ECO:0000256" key="3">
    <source>
        <dbReference type="ARBA" id="ARBA00022692"/>
    </source>
</evidence>
<dbReference type="GO" id="GO:0005794">
    <property type="term" value="C:Golgi apparatus"/>
    <property type="evidence" value="ECO:0007669"/>
    <property type="project" value="TreeGrafter"/>
</dbReference>
<evidence type="ECO:0000256" key="6">
    <source>
        <dbReference type="PIRNR" id="PIRNR015840"/>
    </source>
</evidence>
<dbReference type="PANTHER" id="PTHR10926:SF0">
    <property type="entry name" value="CDC50, ISOFORM A"/>
    <property type="match status" value="1"/>
</dbReference>
<accession>A0A4V4KM49</accession>
<name>A0A4V4KM49_AURPU</name>